<evidence type="ECO:0000256" key="1">
    <source>
        <dbReference type="SAM" id="SignalP"/>
    </source>
</evidence>
<keyword evidence="1" id="KW-0732">Signal</keyword>
<dbReference type="SUPFAM" id="SSF63829">
    <property type="entry name" value="Calcium-dependent phosphotriesterase"/>
    <property type="match status" value="1"/>
</dbReference>
<dbReference type="PROSITE" id="PS51257">
    <property type="entry name" value="PROKAR_LIPOPROTEIN"/>
    <property type="match status" value="1"/>
</dbReference>
<evidence type="ECO:0000313" key="2">
    <source>
        <dbReference type="EMBL" id="MCK9684616.1"/>
    </source>
</evidence>
<protein>
    <submittedName>
        <fullName evidence="2">Uncharacterized protein</fullName>
    </submittedName>
</protein>
<evidence type="ECO:0000313" key="3">
    <source>
        <dbReference type="Proteomes" id="UP001139353"/>
    </source>
</evidence>
<dbReference type="RefSeq" id="WP_275680643.1">
    <property type="nucleotide sequence ID" value="NZ_JAJLJH010000001.1"/>
</dbReference>
<dbReference type="EMBL" id="JAJLJH010000001">
    <property type="protein sequence ID" value="MCK9684616.1"/>
    <property type="molecule type" value="Genomic_DNA"/>
</dbReference>
<name>A0A9X2BYU8_9BURK</name>
<reference evidence="2" key="1">
    <citation type="submission" date="2021-11" db="EMBL/GenBank/DDBJ databases">
        <title>BS-T2-15 a new species belonging to the Comamonadaceae family isolated from the soil of a French oak forest.</title>
        <authorList>
            <person name="Mieszkin S."/>
            <person name="Alain K."/>
        </authorList>
    </citation>
    <scope>NUCLEOTIDE SEQUENCE</scope>
    <source>
        <strain evidence="2">BS-T2-15</strain>
    </source>
</reference>
<dbReference type="AlphaFoldDB" id="A0A9X2BYU8"/>
<accession>A0A9X2BYU8</accession>
<dbReference type="Gene3D" id="2.130.10.10">
    <property type="entry name" value="YVTN repeat-like/Quinoprotein amine dehydrogenase"/>
    <property type="match status" value="1"/>
</dbReference>
<dbReference type="InterPro" id="IPR015943">
    <property type="entry name" value="WD40/YVTN_repeat-like_dom_sf"/>
</dbReference>
<dbReference type="Proteomes" id="UP001139353">
    <property type="component" value="Unassembled WGS sequence"/>
</dbReference>
<proteinExistence type="predicted"/>
<keyword evidence="3" id="KW-1185">Reference proteome</keyword>
<sequence>MHKTTIAGRGTVSAALFAAVAACGGGGGSAPPPAPPPAQASALFVANSHTGDVDGFPTLSPPAGTTTSGHDLASVARMDGPLAYDSVHDLLYVATTPTPTPDDNAARIQVFSHASQLAAGATPARTISLDDSIGVESMTVDGASDTLWVFYRYQISTTVDDAIIRRVASASTATTSLDFVMTLGHWTESATYDPVHDIVYATDGSGVVVLSQASVNKYWPVTPTREFGAGIDGVALASDSSRDLLYIADGAGSAVWLMQGASTASPTLVGPVPLPAAPSSIAVDTANDRLYLSAGGNVHVVDHASSLTAATPIPAPAIVGASGDHFWFSGATIR</sequence>
<feature type="chain" id="PRO_5040860596" evidence="1">
    <location>
        <begin position="19"/>
        <end position="334"/>
    </location>
</feature>
<gene>
    <name evidence="2" type="ORF">LPC04_02725</name>
</gene>
<comment type="caution">
    <text evidence="2">The sequence shown here is derived from an EMBL/GenBank/DDBJ whole genome shotgun (WGS) entry which is preliminary data.</text>
</comment>
<feature type="signal peptide" evidence="1">
    <location>
        <begin position="1"/>
        <end position="18"/>
    </location>
</feature>
<organism evidence="2 3">
    <name type="scientific">Scleromatobacter humisilvae</name>
    <dbReference type="NCBI Taxonomy" id="2897159"/>
    <lineage>
        <taxon>Bacteria</taxon>
        <taxon>Pseudomonadati</taxon>
        <taxon>Pseudomonadota</taxon>
        <taxon>Betaproteobacteria</taxon>
        <taxon>Burkholderiales</taxon>
        <taxon>Sphaerotilaceae</taxon>
        <taxon>Scleromatobacter</taxon>
    </lineage>
</organism>